<dbReference type="Pfam" id="PF00282">
    <property type="entry name" value="Pyridoxal_deC"/>
    <property type="match status" value="1"/>
</dbReference>
<dbReference type="OrthoDB" id="3335676at2"/>
<evidence type="ECO:0000313" key="8">
    <source>
        <dbReference type="EMBL" id="SNY68852.1"/>
    </source>
</evidence>
<keyword evidence="4 6" id="KW-0663">Pyridoxal phosphate</keyword>
<gene>
    <name evidence="8" type="ORF">SAMN05421748_13440</name>
</gene>
<comment type="similarity">
    <text evidence="2 7">Belongs to the group II decarboxylase family.</text>
</comment>
<proteinExistence type="inferred from homology"/>
<feature type="modified residue" description="N6-(pyridoxal phosphate)lysine" evidence="6">
    <location>
        <position position="291"/>
    </location>
</feature>
<evidence type="ECO:0000256" key="5">
    <source>
        <dbReference type="ARBA" id="ARBA00023239"/>
    </source>
</evidence>
<dbReference type="EMBL" id="OBDY01000034">
    <property type="protein sequence ID" value="SNY68852.1"/>
    <property type="molecule type" value="Genomic_DNA"/>
</dbReference>
<name>A0A285K8D0_9ACTN</name>
<dbReference type="PANTHER" id="PTHR11999">
    <property type="entry name" value="GROUP II PYRIDOXAL-5-PHOSPHATE DECARBOXYLASE"/>
    <property type="match status" value="1"/>
</dbReference>
<dbReference type="PANTHER" id="PTHR11999:SF70">
    <property type="entry name" value="MIP05841P"/>
    <property type="match status" value="1"/>
</dbReference>
<sequence length="455" mass="47574">MERPDWNGPLGVAFDHATAYLGGLPERPVRPPASLENMRAALGGPLQAGSLPPEKVVADLVAAAAPGVMASSSGRFFGFVIGGATPAALAADWLTSTWDQNAGLYVLGPAASVVEETAAGWLVELLGLPARASVGYVTGGQMANFTALAIAVREVLRRKGWDVDADGLWGAPRVRVIAGEGRHGTIDRALRHLGMGTNSLVTVEMDGQGRLVPAALASALASGEGPAIVCAQAGNVNTGAIDPLAAIADLVGDAWLHVDGAFGLWAAASPRLRPLVAGIERADSWATDAHKWLNVPYDSGLVICAHPEAHRAAMGVRASYLQHAASGERDALDYNPEHSRRARGFPVYAAMRQLGTDGIADLVERSCALARHFADRLTAGGALVLNEVVLNQVLVRLGDDHTTQRALRRIQEEGTAWMSGTTWNGAAAIRISVSNWSTDEDDVDRTVAAILAAAA</sequence>
<dbReference type="InterPro" id="IPR015421">
    <property type="entry name" value="PyrdxlP-dep_Trfase_major"/>
</dbReference>
<protein>
    <submittedName>
        <fullName evidence="8">Glutamate or tyrosine decarboxylase</fullName>
    </submittedName>
</protein>
<dbReference type="Proteomes" id="UP000219612">
    <property type="component" value="Unassembled WGS sequence"/>
</dbReference>
<dbReference type="Gene3D" id="3.90.1150.10">
    <property type="entry name" value="Aspartate Aminotransferase, domain 1"/>
    <property type="match status" value="1"/>
</dbReference>
<evidence type="ECO:0000256" key="1">
    <source>
        <dbReference type="ARBA" id="ARBA00001933"/>
    </source>
</evidence>
<dbReference type="GO" id="GO:0004058">
    <property type="term" value="F:aromatic-L-amino-acid decarboxylase activity"/>
    <property type="evidence" value="ECO:0007669"/>
    <property type="project" value="UniProtKB-ARBA"/>
</dbReference>
<dbReference type="GO" id="GO:0030170">
    <property type="term" value="F:pyridoxal phosphate binding"/>
    <property type="evidence" value="ECO:0007669"/>
    <property type="project" value="InterPro"/>
</dbReference>
<dbReference type="SUPFAM" id="SSF53383">
    <property type="entry name" value="PLP-dependent transferases"/>
    <property type="match status" value="1"/>
</dbReference>
<reference evidence="8 9" key="1">
    <citation type="submission" date="2017-09" db="EMBL/GenBank/DDBJ databases">
        <authorList>
            <person name="Ehlers B."/>
            <person name="Leendertz F.H."/>
        </authorList>
    </citation>
    <scope>NUCLEOTIDE SEQUENCE [LARGE SCALE GENOMIC DNA]</scope>
    <source>
        <strain evidence="8 9">CGMCC 4.6857</strain>
    </source>
</reference>
<dbReference type="AlphaFoldDB" id="A0A285K8D0"/>
<dbReference type="InterPro" id="IPR002129">
    <property type="entry name" value="PyrdxlP-dep_de-COase"/>
</dbReference>
<comment type="cofactor">
    <cofactor evidence="1 6 7">
        <name>pyridoxal 5'-phosphate</name>
        <dbReference type="ChEBI" id="CHEBI:597326"/>
    </cofactor>
</comment>
<organism evidence="8 9">
    <name type="scientific">Paractinoplanes atraurantiacus</name>
    <dbReference type="NCBI Taxonomy" id="1036182"/>
    <lineage>
        <taxon>Bacteria</taxon>
        <taxon>Bacillati</taxon>
        <taxon>Actinomycetota</taxon>
        <taxon>Actinomycetes</taxon>
        <taxon>Micromonosporales</taxon>
        <taxon>Micromonosporaceae</taxon>
        <taxon>Paractinoplanes</taxon>
    </lineage>
</organism>
<dbReference type="RefSeq" id="WP_097328101.1">
    <property type="nucleotide sequence ID" value="NZ_OBDY01000034.1"/>
</dbReference>
<evidence type="ECO:0000313" key="9">
    <source>
        <dbReference type="Proteomes" id="UP000219612"/>
    </source>
</evidence>
<evidence type="ECO:0000256" key="7">
    <source>
        <dbReference type="RuleBase" id="RU000382"/>
    </source>
</evidence>
<evidence type="ECO:0000256" key="2">
    <source>
        <dbReference type="ARBA" id="ARBA00009533"/>
    </source>
</evidence>
<dbReference type="GO" id="GO:0019752">
    <property type="term" value="P:carboxylic acid metabolic process"/>
    <property type="evidence" value="ECO:0007669"/>
    <property type="project" value="InterPro"/>
</dbReference>
<dbReference type="Gene3D" id="3.40.640.10">
    <property type="entry name" value="Type I PLP-dependent aspartate aminotransferase-like (Major domain)"/>
    <property type="match status" value="1"/>
</dbReference>
<evidence type="ECO:0000256" key="3">
    <source>
        <dbReference type="ARBA" id="ARBA00022793"/>
    </source>
</evidence>
<keyword evidence="3" id="KW-0210">Decarboxylase</keyword>
<evidence type="ECO:0000256" key="4">
    <source>
        <dbReference type="ARBA" id="ARBA00022898"/>
    </source>
</evidence>
<keyword evidence="9" id="KW-1185">Reference proteome</keyword>
<dbReference type="InterPro" id="IPR015424">
    <property type="entry name" value="PyrdxlP-dep_Trfase"/>
</dbReference>
<evidence type="ECO:0000256" key="6">
    <source>
        <dbReference type="PIRSR" id="PIRSR602129-50"/>
    </source>
</evidence>
<dbReference type="InterPro" id="IPR015422">
    <property type="entry name" value="PyrdxlP-dep_Trfase_small"/>
</dbReference>
<accession>A0A285K8D0</accession>
<dbReference type="InterPro" id="IPR010977">
    <property type="entry name" value="Aromatic_deC"/>
</dbReference>
<keyword evidence="5 7" id="KW-0456">Lyase</keyword>